<dbReference type="AlphaFoldDB" id="A0A914BPJ8"/>
<feature type="compositionally biased region" description="Basic residues" evidence="1">
    <location>
        <begin position="106"/>
        <end position="118"/>
    </location>
</feature>
<keyword evidence="4" id="KW-1185">Reference proteome</keyword>
<feature type="compositionally biased region" description="Basic and acidic residues" evidence="1">
    <location>
        <begin position="297"/>
        <end position="309"/>
    </location>
</feature>
<feature type="compositionally biased region" description="Basic and acidic residues" evidence="1">
    <location>
        <begin position="119"/>
        <end position="128"/>
    </location>
</feature>
<dbReference type="OrthoDB" id="1879688at2759"/>
<dbReference type="GO" id="GO:0003676">
    <property type="term" value="F:nucleic acid binding"/>
    <property type="evidence" value="ECO:0007669"/>
    <property type="project" value="InterPro"/>
</dbReference>
<dbReference type="Pfam" id="PF12872">
    <property type="entry name" value="OST-HTH"/>
    <property type="match status" value="1"/>
</dbReference>
<dbReference type="GeneID" id="119745631"/>
<feature type="compositionally biased region" description="Basic residues" evidence="1">
    <location>
        <begin position="129"/>
        <end position="138"/>
    </location>
</feature>
<accession>A0A914BPJ8</accession>
<dbReference type="InterPro" id="IPR025605">
    <property type="entry name" value="OST-HTH/LOTUS_dom"/>
</dbReference>
<dbReference type="OMA" id="GIADDHS"/>
<feature type="compositionally biased region" description="Low complexity" evidence="1">
    <location>
        <begin position="334"/>
        <end position="347"/>
    </location>
</feature>
<dbReference type="RefSeq" id="XP_038078064.1">
    <property type="nucleotide sequence ID" value="XM_038222136.1"/>
</dbReference>
<dbReference type="Proteomes" id="UP000887568">
    <property type="component" value="Unplaced"/>
</dbReference>
<name>A0A914BPJ8_PATMI</name>
<dbReference type="SUPFAM" id="SSF54928">
    <property type="entry name" value="RNA-binding domain, RBD"/>
    <property type="match status" value="1"/>
</dbReference>
<dbReference type="PROSITE" id="PS51644">
    <property type="entry name" value="HTH_OST"/>
    <property type="match status" value="1"/>
</dbReference>
<feature type="domain" description="HTH OST-type" evidence="2">
    <location>
        <begin position="10"/>
        <end position="84"/>
    </location>
</feature>
<dbReference type="InterPro" id="IPR035979">
    <property type="entry name" value="RBD_domain_sf"/>
</dbReference>
<protein>
    <recommendedName>
        <fullName evidence="2">HTH OST-type domain-containing protein</fullName>
    </recommendedName>
</protein>
<feature type="compositionally biased region" description="Basic and acidic residues" evidence="1">
    <location>
        <begin position="386"/>
        <end position="396"/>
    </location>
</feature>
<evidence type="ECO:0000259" key="2">
    <source>
        <dbReference type="PROSITE" id="PS51644"/>
    </source>
</evidence>
<dbReference type="EnsemblMetazoa" id="XM_038222136.1">
    <property type="protein sequence ID" value="XP_038078064.1"/>
    <property type="gene ID" value="LOC119745631"/>
</dbReference>
<evidence type="ECO:0000313" key="4">
    <source>
        <dbReference type="Proteomes" id="UP000887568"/>
    </source>
</evidence>
<dbReference type="InterPro" id="IPR041966">
    <property type="entry name" value="LOTUS-like"/>
</dbReference>
<reference evidence="3" key="1">
    <citation type="submission" date="2022-11" db="UniProtKB">
        <authorList>
            <consortium name="EnsemblMetazoa"/>
        </authorList>
    </citation>
    <scope>IDENTIFICATION</scope>
</reference>
<evidence type="ECO:0000256" key="1">
    <source>
        <dbReference type="SAM" id="MobiDB-lite"/>
    </source>
</evidence>
<dbReference type="CDD" id="cd00590">
    <property type="entry name" value="RRM_SF"/>
    <property type="match status" value="1"/>
</dbReference>
<dbReference type="InterPro" id="IPR012677">
    <property type="entry name" value="Nucleotide-bd_a/b_plait_sf"/>
</dbReference>
<feature type="region of interest" description="Disordered" evidence="1">
    <location>
        <begin position="237"/>
        <end position="400"/>
    </location>
</feature>
<feature type="compositionally biased region" description="Basic residues" evidence="1">
    <location>
        <begin position="310"/>
        <end position="321"/>
    </location>
</feature>
<sequence>MSSIMSTEDLTTEVKKHTRGVLLSKIGGVPLVQFEKDYRELLGKRFPFRELGFSDVRSCLESLADTVRFEYSEALQELMLFGIADDHSFMSSPAIKAQFTPDKPITKRKRTNNKKYPKKHSDSDDSKSKHAAHKSKAFQRREKQSQPVNGQGSSTNTQASSLVELRPNLKGLYSVCVTRLPQELERDVQELFSEVASPAELSRGGMHFFLRYKSHEEAENIIARYDEYKLKGTTLKVQPAKEKMAPREGAHNHSSKVRESRPKESQQLESPQLDECDNNKVNTNGREGKNSSRKPHRNAEASGKADRPRSAPRNKNSRKCTRAGGDVKQESQSDDVSSQSPWQQSQPNGDAFGMHKGETDASLENMLQQFESLAAGHSTEPASLSERTDPVSDRSIPKPRLRSILDLADRFKGNKDVK</sequence>
<dbReference type="Gene3D" id="3.30.420.610">
    <property type="entry name" value="LOTUS domain-like"/>
    <property type="match status" value="1"/>
</dbReference>
<proteinExistence type="predicted"/>
<feature type="compositionally biased region" description="Polar residues" evidence="1">
    <location>
        <begin position="145"/>
        <end position="160"/>
    </location>
</feature>
<feature type="compositionally biased region" description="Basic and acidic residues" evidence="1">
    <location>
        <begin position="239"/>
        <end position="266"/>
    </location>
</feature>
<organism evidence="3 4">
    <name type="scientific">Patiria miniata</name>
    <name type="common">Bat star</name>
    <name type="synonym">Asterina miniata</name>
    <dbReference type="NCBI Taxonomy" id="46514"/>
    <lineage>
        <taxon>Eukaryota</taxon>
        <taxon>Metazoa</taxon>
        <taxon>Echinodermata</taxon>
        <taxon>Eleutherozoa</taxon>
        <taxon>Asterozoa</taxon>
        <taxon>Asteroidea</taxon>
        <taxon>Valvatacea</taxon>
        <taxon>Valvatida</taxon>
        <taxon>Asterinidae</taxon>
        <taxon>Patiria</taxon>
    </lineage>
</organism>
<dbReference type="Gene3D" id="3.30.70.330">
    <property type="match status" value="1"/>
</dbReference>
<feature type="region of interest" description="Disordered" evidence="1">
    <location>
        <begin position="95"/>
        <end position="160"/>
    </location>
</feature>
<evidence type="ECO:0000313" key="3">
    <source>
        <dbReference type="EnsemblMetazoa" id="XP_038078064.1"/>
    </source>
</evidence>